<name>A0A1W6QX59_ENTFL</name>
<accession>A0A1W6QX59</accession>
<proteinExistence type="predicted"/>
<reference evidence="1" key="1">
    <citation type="submission" date="2016-11" db="EMBL/GenBank/DDBJ databases">
        <title>Characterization of a Plasmid Isolated from Enterococcus faecalis found in the Fecal Material of a Blue Whale.</title>
        <authorList>
            <person name="McLaughlin R."/>
        </authorList>
    </citation>
    <scope>NUCLEOTIDE SEQUENCE</scope>
    <source>
        <strain evidence="1">2</strain>
        <plasmid evidence="1">pGTC2</plasmid>
    </source>
</reference>
<sequence>MSEVNIAALYKKLAENQEIICSDPKEEKTMNQEMIEENALYQELLGTLVLNHRVLYSEIPYPLRIKHLGYFHHAIRVVRDHLADAEQFVCIMDTFLQDIARVEQYGQINTWLRRKAYDAILGVEDLFTGVGAFDTFVQKNKRTLFLSIERKVD</sequence>
<geneLocation type="plasmid" evidence="1">
    <name>pGTC2</name>
</geneLocation>
<dbReference type="EMBL" id="KY270848">
    <property type="protein sequence ID" value="ARO45632.1"/>
    <property type="molecule type" value="Genomic_DNA"/>
</dbReference>
<evidence type="ECO:0000313" key="1">
    <source>
        <dbReference type="EMBL" id="ARO45632.1"/>
    </source>
</evidence>
<dbReference type="AlphaFoldDB" id="A0A1W6QX59"/>
<protein>
    <submittedName>
        <fullName evidence="1">Uncharacterized protein</fullName>
    </submittedName>
</protein>
<organism evidence="1">
    <name type="scientific">Enterococcus faecalis</name>
    <name type="common">Streptococcus faecalis</name>
    <dbReference type="NCBI Taxonomy" id="1351"/>
    <lineage>
        <taxon>Bacteria</taxon>
        <taxon>Bacillati</taxon>
        <taxon>Bacillota</taxon>
        <taxon>Bacilli</taxon>
        <taxon>Lactobacillales</taxon>
        <taxon>Enterococcaceae</taxon>
        <taxon>Enterococcus</taxon>
    </lineage>
</organism>
<keyword evidence="1" id="KW-0614">Plasmid</keyword>
<dbReference type="RefSeq" id="WP_172689400.1">
    <property type="nucleotide sequence ID" value="NZ_KY270848.1"/>
</dbReference>